<dbReference type="RefSeq" id="WP_345499590.1">
    <property type="nucleotide sequence ID" value="NZ_BAABJM010000009.1"/>
</dbReference>
<proteinExistence type="predicted"/>
<accession>A0ABP9L2Y0</accession>
<evidence type="ECO:0000313" key="2">
    <source>
        <dbReference type="Proteomes" id="UP001500603"/>
    </source>
</evidence>
<reference evidence="2" key="1">
    <citation type="journal article" date="2019" name="Int. J. Syst. Evol. Microbiol.">
        <title>The Global Catalogue of Microorganisms (GCM) 10K type strain sequencing project: providing services to taxonomists for standard genome sequencing and annotation.</title>
        <authorList>
            <consortium name="The Broad Institute Genomics Platform"/>
            <consortium name="The Broad Institute Genome Sequencing Center for Infectious Disease"/>
            <person name="Wu L."/>
            <person name="Ma J."/>
        </authorList>
    </citation>
    <scope>NUCLEOTIDE SEQUENCE [LARGE SCALE GENOMIC DNA]</scope>
    <source>
        <strain evidence="2">JCM 18298</strain>
    </source>
</reference>
<evidence type="ECO:0000313" key="1">
    <source>
        <dbReference type="EMBL" id="GAA5068423.1"/>
    </source>
</evidence>
<comment type="caution">
    <text evidence="1">The sequence shown here is derived from an EMBL/GenBank/DDBJ whole genome shotgun (WGS) entry which is preliminary data.</text>
</comment>
<organism evidence="1 2">
    <name type="scientific">Nocardia callitridis</name>
    <dbReference type="NCBI Taxonomy" id="648753"/>
    <lineage>
        <taxon>Bacteria</taxon>
        <taxon>Bacillati</taxon>
        <taxon>Actinomycetota</taxon>
        <taxon>Actinomycetes</taxon>
        <taxon>Mycobacteriales</taxon>
        <taxon>Nocardiaceae</taxon>
        <taxon>Nocardia</taxon>
    </lineage>
</organism>
<gene>
    <name evidence="1" type="ORF">GCM10023318_58720</name>
</gene>
<dbReference type="EMBL" id="BAABJM010000009">
    <property type="protein sequence ID" value="GAA5068423.1"/>
    <property type="molecule type" value="Genomic_DNA"/>
</dbReference>
<protein>
    <submittedName>
        <fullName evidence="1">Uncharacterized protein</fullName>
    </submittedName>
</protein>
<sequence>MTQFNVDPLIYALSGSNLHTYAVDFHHDFSTYMTNLADITEMGGTARGVQGLVELLRRHRGGRLSPGRFPGAGGR</sequence>
<dbReference type="Proteomes" id="UP001500603">
    <property type="component" value="Unassembled WGS sequence"/>
</dbReference>
<name>A0ABP9L2Y0_9NOCA</name>
<keyword evidence="2" id="KW-1185">Reference proteome</keyword>